<sequence>MFLIYSGKAKYMQGVKRVEVADTVTIGKSFILYLFYINGERFAVSKKLVDNGKTWKEEKQEGGR</sequence>
<name>A0A6B9WJW0_9CAUD</name>
<gene>
    <name evidence="1" type="ORF">muut_20</name>
</gene>
<dbReference type="Proteomes" id="UP000465124">
    <property type="component" value="Segment"/>
</dbReference>
<evidence type="ECO:0000313" key="2">
    <source>
        <dbReference type="Proteomes" id="UP000465124"/>
    </source>
</evidence>
<keyword evidence="2" id="KW-1185">Reference proteome</keyword>
<evidence type="ECO:0000313" key="1">
    <source>
        <dbReference type="EMBL" id="QHR65817.1"/>
    </source>
</evidence>
<reference evidence="2" key="1">
    <citation type="submission" date="2019-12" db="EMBL/GenBank/DDBJ databases">
        <authorList>
            <person name="Olsen N.S."/>
            <person name="Junco L.M.F."/>
            <person name="Kot W."/>
            <person name="Hansen L.H."/>
        </authorList>
    </citation>
    <scope>NUCLEOTIDE SEQUENCE [LARGE SCALE GENOMIC DNA]</scope>
</reference>
<protein>
    <submittedName>
        <fullName evidence="1">Uncharacterized protein</fullName>
    </submittedName>
</protein>
<dbReference type="EMBL" id="MN850573">
    <property type="protein sequence ID" value="QHR65817.1"/>
    <property type="molecule type" value="Genomic_DNA"/>
</dbReference>
<accession>A0A6B9WJW0</accession>
<organism evidence="1 2">
    <name type="scientific">Escherichia phage muut</name>
    <dbReference type="NCBI Taxonomy" id="2696426"/>
    <lineage>
        <taxon>Viruses</taxon>
        <taxon>Duplodnaviria</taxon>
        <taxon>Heunggongvirae</taxon>
        <taxon>Uroviricota</taxon>
        <taxon>Caudoviricetes</taxon>
        <taxon>Stephanstirmvirinae</taxon>
        <taxon>Justusliebigvirus</taxon>
        <taxon>Justusliebigvirus muut</taxon>
    </lineage>
</organism>
<proteinExistence type="predicted"/>